<dbReference type="FunFam" id="3.40.50.2000:FF:000050">
    <property type="entry name" value="UDP-glucuronosyltransferase"/>
    <property type="match status" value="2"/>
</dbReference>
<evidence type="ECO:0000256" key="3">
    <source>
        <dbReference type="ARBA" id="ARBA00022679"/>
    </source>
</evidence>
<keyword evidence="6" id="KW-1185">Reference proteome</keyword>
<dbReference type="Proteomes" id="UP001353858">
    <property type="component" value="Unassembled WGS sequence"/>
</dbReference>
<keyword evidence="4" id="KW-0812">Transmembrane</keyword>
<reference evidence="6" key="1">
    <citation type="submission" date="2023-01" db="EMBL/GenBank/DDBJ databases">
        <title>Key to firefly adult light organ development and bioluminescence: homeobox transcription factors regulate luciferase expression and transportation to peroxisome.</title>
        <authorList>
            <person name="Fu X."/>
        </authorList>
    </citation>
    <scope>NUCLEOTIDE SEQUENCE [LARGE SCALE GENOMIC DNA]</scope>
</reference>
<protein>
    <recommendedName>
        <fullName evidence="7">UDP-glycosyltransferases domain-containing protein</fullName>
    </recommendedName>
</protein>
<keyword evidence="4" id="KW-0472">Membrane</keyword>
<evidence type="ECO:0000313" key="6">
    <source>
        <dbReference type="Proteomes" id="UP001353858"/>
    </source>
</evidence>
<dbReference type="PROSITE" id="PS00375">
    <property type="entry name" value="UDPGT"/>
    <property type="match status" value="2"/>
</dbReference>
<evidence type="ECO:0000256" key="1">
    <source>
        <dbReference type="ARBA" id="ARBA00009995"/>
    </source>
</evidence>
<dbReference type="InterPro" id="IPR035595">
    <property type="entry name" value="UDP_glycos_trans_CS"/>
</dbReference>
<dbReference type="Pfam" id="PF00201">
    <property type="entry name" value="UDPGT"/>
    <property type="match status" value="2"/>
</dbReference>
<keyword evidence="2" id="KW-0328">Glycosyltransferase</keyword>
<name>A0AAN7PFG7_9COLE</name>
<dbReference type="AlphaFoldDB" id="A0AAN7PFG7"/>
<comment type="similarity">
    <text evidence="1">Belongs to the UDP-glycosyltransferase family.</text>
</comment>
<dbReference type="PANTHER" id="PTHR48043:SF159">
    <property type="entry name" value="EG:EG0003.4 PROTEIN-RELATED"/>
    <property type="match status" value="1"/>
</dbReference>
<keyword evidence="3" id="KW-0808">Transferase</keyword>
<proteinExistence type="inferred from homology"/>
<comment type="caution">
    <text evidence="5">The sequence shown here is derived from an EMBL/GenBank/DDBJ whole genome shotgun (WGS) entry which is preliminary data.</text>
</comment>
<dbReference type="CDD" id="cd03784">
    <property type="entry name" value="GT1_Gtf-like"/>
    <property type="match status" value="2"/>
</dbReference>
<keyword evidence="4" id="KW-1133">Transmembrane helix</keyword>
<accession>A0AAN7PFG7</accession>
<dbReference type="Gene3D" id="3.40.50.2000">
    <property type="entry name" value="Glycogen Phosphorylase B"/>
    <property type="match status" value="4"/>
</dbReference>
<gene>
    <name evidence="5" type="ORF">RN001_000848</name>
</gene>
<evidence type="ECO:0008006" key="7">
    <source>
        <dbReference type="Google" id="ProtNLM"/>
    </source>
</evidence>
<dbReference type="InterPro" id="IPR002213">
    <property type="entry name" value="UDP_glucos_trans"/>
</dbReference>
<evidence type="ECO:0000313" key="5">
    <source>
        <dbReference type="EMBL" id="KAK4884577.1"/>
    </source>
</evidence>
<dbReference type="PANTHER" id="PTHR48043">
    <property type="entry name" value="EG:EG0003.4 PROTEIN-RELATED"/>
    <property type="match status" value="1"/>
</dbReference>
<dbReference type="GO" id="GO:0008194">
    <property type="term" value="F:UDP-glycosyltransferase activity"/>
    <property type="evidence" value="ECO:0007669"/>
    <property type="project" value="InterPro"/>
</dbReference>
<dbReference type="SUPFAM" id="SSF53756">
    <property type="entry name" value="UDP-Glycosyltransferase/glycogen phosphorylase"/>
    <property type="match status" value="2"/>
</dbReference>
<sequence length="981" mass="112364">MDKFIVVFFVLSSSLITSVYCANILAVFFIPSVSHHVVFQPLWKELSLRGHKITVLTPNPLNDSTLTNLTEINLSFSYDVMRKANVQDSIHKDRSMSDNIYKIFKLFSSIIDVELKNELVQRFLQDKSKTFDLIIVEFLFPTFSALSAKYNCPFVGITSSDILTFGYDTIGIPLNPVLNPDILLQLAGPMSFYDKLYSTYFSIWIRFQYYYYFLPQQDSLARQYISKDMPYLGDIEKNISLLFLNVNPITHTIRPYVPGVIEIRQLHLQRQKPLPNDLKEYLDNEIEGVVYFSLGSNIRSANLSLKLRQKIIQALSELPYKVLWKWEEDELPNKPENVITRKWFPQQDVLRHPNIKLFVTQGGLQSMEESISFGVPLVVLPFVGDQPLNARKMVDLGIAKAIDTETMTVQILKMTIIEVASNPKYRNRVKEIGTLLSDLPLSGLENAIWWIEYVLRHKGAKHLRSPAVDLPLYQYYLLDVFGVSVYCANILGVFFVPSISHQVVFQPVWKELSLRGHQVTVLTPNPLNNPTLTNLTEIDLSFTYDTIRKANLQNVVNKDLSLTKVSEGMIKILTTIVEEELMHKSVQAFLQDKSKKFDLVIVEFLLPVFTALSVKYNCPLIGMTSLGALTIGHDTVGNPSHPVLNPDILLPFTGPMSFNERLYSAYFSIWIRYYYHYYVLPEQDKLARQYISNDMPYLGEVEKNMSLLFLNVNPIIHPIRPNVPAVIELRKIHLQAQKPLPNDLKEYLDNEIKGVVYFSLGSNVRSANLSMQLREKIIQSLSELPYAVLWKWEEDKLPNQPKNVITRKWFPQQDVLRHPNIKVFVTQGGLQSMEESINGGVPLVGMPFFGDQPLNVRKMVNLGIAKAIDTETMTVEMLKESIIEVAENPKYRERVKEIATLIGDIPLSGLDTAIWWIEYVLRHKGAKHLKSPAVDLPLYQYYLLDVIGFVFIVTILGLATVFKIVSFLITNNTKNIKLKHN</sequence>
<evidence type="ECO:0000256" key="4">
    <source>
        <dbReference type="SAM" id="Phobius"/>
    </source>
</evidence>
<feature type="transmembrane region" description="Helical" evidence="4">
    <location>
        <begin position="941"/>
        <end position="969"/>
    </location>
</feature>
<organism evidence="5 6">
    <name type="scientific">Aquatica leii</name>
    <dbReference type="NCBI Taxonomy" id="1421715"/>
    <lineage>
        <taxon>Eukaryota</taxon>
        <taxon>Metazoa</taxon>
        <taxon>Ecdysozoa</taxon>
        <taxon>Arthropoda</taxon>
        <taxon>Hexapoda</taxon>
        <taxon>Insecta</taxon>
        <taxon>Pterygota</taxon>
        <taxon>Neoptera</taxon>
        <taxon>Endopterygota</taxon>
        <taxon>Coleoptera</taxon>
        <taxon>Polyphaga</taxon>
        <taxon>Elateriformia</taxon>
        <taxon>Elateroidea</taxon>
        <taxon>Lampyridae</taxon>
        <taxon>Luciolinae</taxon>
        <taxon>Aquatica</taxon>
    </lineage>
</organism>
<dbReference type="EMBL" id="JARPUR010000001">
    <property type="protein sequence ID" value="KAK4884577.1"/>
    <property type="molecule type" value="Genomic_DNA"/>
</dbReference>
<evidence type="ECO:0000256" key="2">
    <source>
        <dbReference type="ARBA" id="ARBA00022676"/>
    </source>
</evidence>
<dbReference type="InterPro" id="IPR050271">
    <property type="entry name" value="UDP-glycosyltransferase"/>
</dbReference>